<feature type="domain" description="C2H2-type" evidence="12">
    <location>
        <begin position="36"/>
        <end position="63"/>
    </location>
</feature>
<dbReference type="SUPFAM" id="SSF57667">
    <property type="entry name" value="beta-beta-alpha zinc fingers"/>
    <property type="match status" value="2"/>
</dbReference>
<evidence type="ECO:0000256" key="11">
    <source>
        <dbReference type="PROSITE-ProRule" id="PRU00042"/>
    </source>
</evidence>
<dbReference type="EMBL" id="JAXCGZ010001746">
    <property type="protein sequence ID" value="KAK7085199.1"/>
    <property type="molecule type" value="Genomic_DNA"/>
</dbReference>
<evidence type="ECO:0000259" key="12">
    <source>
        <dbReference type="PROSITE" id="PS50157"/>
    </source>
</evidence>
<feature type="domain" description="C2H2-type" evidence="12">
    <location>
        <begin position="64"/>
        <end position="91"/>
    </location>
</feature>
<evidence type="ECO:0000313" key="14">
    <source>
        <dbReference type="Proteomes" id="UP001381693"/>
    </source>
</evidence>
<evidence type="ECO:0000256" key="3">
    <source>
        <dbReference type="ARBA" id="ARBA00022723"/>
    </source>
</evidence>
<evidence type="ECO:0000256" key="1">
    <source>
        <dbReference type="ARBA" id="ARBA00004123"/>
    </source>
</evidence>
<dbReference type="InterPro" id="IPR013087">
    <property type="entry name" value="Znf_C2H2_type"/>
</dbReference>
<dbReference type="InterPro" id="IPR036236">
    <property type="entry name" value="Znf_C2H2_sf"/>
</dbReference>
<dbReference type="FunFam" id="3.30.160.60:FF:001506">
    <property type="entry name" value="Zinc finger protein"/>
    <property type="match status" value="1"/>
</dbReference>
<dbReference type="SMART" id="SM00355">
    <property type="entry name" value="ZnF_C2H2"/>
    <property type="match status" value="3"/>
</dbReference>
<proteinExistence type="inferred from homology"/>
<dbReference type="PANTHER" id="PTHR23235">
    <property type="entry name" value="KRUEPPEL-LIKE TRANSCRIPTION FACTOR"/>
    <property type="match status" value="1"/>
</dbReference>
<evidence type="ECO:0000256" key="9">
    <source>
        <dbReference type="ARBA" id="ARBA00023163"/>
    </source>
</evidence>
<evidence type="ECO:0000256" key="5">
    <source>
        <dbReference type="ARBA" id="ARBA00022771"/>
    </source>
</evidence>
<dbReference type="GO" id="GO:0000978">
    <property type="term" value="F:RNA polymerase II cis-regulatory region sequence-specific DNA binding"/>
    <property type="evidence" value="ECO:0007669"/>
    <property type="project" value="TreeGrafter"/>
</dbReference>
<evidence type="ECO:0000256" key="8">
    <source>
        <dbReference type="ARBA" id="ARBA00023125"/>
    </source>
</evidence>
<comment type="similarity">
    <text evidence="2">Belongs to the krueppel C2H2-type zinc-finger protein family.</text>
</comment>
<dbReference type="GO" id="GO:0005634">
    <property type="term" value="C:nucleus"/>
    <property type="evidence" value="ECO:0007669"/>
    <property type="project" value="UniProtKB-SubCell"/>
</dbReference>
<name>A0AAN8XSY5_HALRR</name>
<organism evidence="13 14">
    <name type="scientific">Halocaridina rubra</name>
    <name type="common">Hawaiian red shrimp</name>
    <dbReference type="NCBI Taxonomy" id="373956"/>
    <lineage>
        <taxon>Eukaryota</taxon>
        <taxon>Metazoa</taxon>
        <taxon>Ecdysozoa</taxon>
        <taxon>Arthropoda</taxon>
        <taxon>Crustacea</taxon>
        <taxon>Multicrustacea</taxon>
        <taxon>Malacostraca</taxon>
        <taxon>Eumalacostraca</taxon>
        <taxon>Eucarida</taxon>
        <taxon>Decapoda</taxon>
        <taxon>Pleocyemata</taxon>
        <taxon>Caridea</taxon>
        <taxon>Atyoidea</taxon>
        <taxon>Atyidae</taxon>
        <taxon>Halocaridina</taxon>
    </lineage>
</organism>
<keyword evidence="5 11" id="KW-0863">Zinc-finger</keyword>
<dbReference type="Pfam" id="PF00096">
    <property type="entry name" value="zf-C2H2"/>
    <property type="match status" value="2"/>
</dbReference>
<dbReference type="PROSITE" id="PS00028">
    <property type="entry name" value="ZINC_FINGER_C2H2_1"/>
    <property type="match status" value="2"/>
</dbReference>
<keyword evidence="7" id="KW-0805">Transcription regulation</keyword>
<reference evidence="13 14" key="1">
    <citation type="submission" date="2023-11" db="EMBL/GenBank/DDBJ databases">
        <title>Halocaridina rubra genome assembly.</title>
        <authorList>
            <person name="Smith C."/>
        </authorList>
    </citation>
    <scope>NUCLEOTIDE SEQUENCE [LARGE SCALE GENOMIC DNA]</scope>
    <source>
        <strain evidence="13">EP-1</strain>
        <tissue evidence="13">Whole</tissue>
    </source>
</reference>
<keyword evidence="8" id="KW-0238">DNA-binding</keyword>
<dbReference type="PANTHER" id="PTHR23235:SF120">
    <property type="entry name" value="KRUPPEL-LIKE FACTOR 15"/>
    <property type="match status" value="1"/>
</dbReference>
<feature type="domain" description="C2H2-type" evidence="12">
    <location>
        <begin position="92"/>
        <end position="114"/>
    </location>
</feature>
<accession>A0AAN8XSY5</accession>
<comment type="caution">
    <text evidence="13">The sequence shown here is derived from an EMBL/GenBank/DDBJ whole genome shotgun (WGS) entry which is preliminary data.</text>
</comment>
<keyword evidence="14" id="KW-1185">Reference proteome</keyword>
<keyword evidence="6" id="KW-0862">Zinc</keyword>
<evidence type="ECO:0000256" key="4">
    <source>
        <dbReference type="ARBA" id="ARBA00022737"/>
    </source>
</evidence>
<dbReference type="Proteomes" id="UP001381693">
    <property type="component" value="Unassembled WGS sequence"/>
</dbReference>
<keyword evidence="4" id="KW-0677">Repeat</keyword>
<protein>
    <recommendedName>
        <fullName evidence="12">C2H2-type domain-containing protein</fullName>
    </recommendedName>
</protein>
<dbReference type="PROSITE" id="PS50157">
    <property type="entry name" value="ZINC_FINGER_C2H2_2"/>
    <property type="match status" value="3"/>
</dbReference>
<evidence type="ECO:0000256" key="7">
    <source>
        <dbReference type="ARBA" id="ARBA00023015"/>
    </source>
</evidence>
<comment type="subcellular location">
    <subcellularLocation>
        <location evidence="1">Nucleus</location>
    </subcellularLocation>
</comment>
<keyword evidence="3" id="KW-0479">Metal-binding</keyword>
<feature type="non-terminal residue" evidence="13">
    <location>
        <position position="1"/>
    </location>
</feature>
<keyword evidence="9" id="KW-0804">Transcription</keyword>
<dbReference type="GO" id="GO:0008270">
    <property type="term" value="F:zinc ion binding"/>
    <property type="evidence" value="ECO:0007669"/>
    <property type="project" value="UniProtKB-KW"/>
</dbReference>
<gene>
    <name evidence="13" type="ORF">SK128_016905</name>
</gene>
<sequence>EGIGESDPLGYGRHDERSSLRDVAELIADPLSPKLHQCPCCSYASTRKDNLMVHLRTHTGERPYSCSLCHARFGQKGTLNNHMRTHTGEKPFVCSVCTQSFARNSHLKNHMLTHKDLSIHNTHC</sequence>
<dbReference type="AlphaFoldDB" id="A0AAN8XSY5"/>
<evidence type="ECO:0000256" key="10">
    <source>
        <dbReference type="ARBA" id="ARBA00023242"/>
    </source>
</evidence>
<dbReference type="Gene3D" id="3.30.160.60">
    <property type="entry name" value="Classic Zinc Finger"/>
    <property type="match status" value="3"/>
</dbReference>
<evidence type="ECO:0000313" key="13">
    <source>
        <dbReference type="EMBL" id="KAK7085199.1"/>
    </source>
</evidence>
<dbReference type="FunFam" id="3.30.160.60:FF:002343">
    <property type="entry name" value="Zinc finger protein 33A"/>
    <property type="match status" value="1"/>
</dbReference>
<evidence type="ECO:0000256" key="6">
    <source>
        <dbReference type="ARBA" id="ARBA00022833"/>
    </source>
</evidence>
<dbReference type="GO" id="GO:0000981">
    <property type="term" value="F:DNA-binding transcription factor activity, RNA polymerase II-specific"/>
    <property type="evidence" value="ECO:0007669"/>
    <property type="project" value="TreeGrafter"/>
</dbReference>
<keyword evidence="10" id="KW-0539">Nucleus</keyword>
<evidence type="ECO:0000256" key="2">
    <source>
        <dbReference type="ARBA" id="ARBA00006991"/>
    </source>
</evidence>